<organism evidence="3 4">
    <name type="scientific">Arthrobacter oryzae</name>
    <dbReference type="NCBI Taxonomy" id="409290"/>
    <lineage>
        <taxon>Bacteria</taxon>
        <taxon>Bacillati</taxon>
        <taxon>Actinomycetota</taxon>
        <taxon>Actinomycetes</taxon>
        <taxon>Micrococcales</taxon>
        <taxon>Micrococcaceae</taxon>
        <taxon>Arthrobacter</taxon>
    </lineage>
</organism>
<evidence type="ECO:0000256" key="2">
    <source>
        <dbReference type="SAM" id="Phobius"/>
    </source>
</evidence>
<reference evidence="3 4" key="1">
    <citation type="submission" date="2018-10" db="EMBL/GenBank/DDBJ databases">
        <title>Genomic Encyclopedia of Type Strains, Phase IV (KMG-IV): sequencing the most valuable type-strain genomes for metagenomic binning, comparative biology and taxonomic classification.</title>
        <authorList>
            <person name="Goeker M."/>
        </authorList>
    </citation>
    <scope>NUCLEOTIDE SEQUENCE [LARGE SCALE GENOMIC DNA]</scope>
    <source>
        <strain evidence="3 4">DSM 25586</strain>
    </source>
</reference>
<feature type="region of interest" description="Disordered" evidence="1">
    <location>
        <begin position="1"/>
        <end position="24"/>
    </location>
</feature>
<comment type="caution">
    <text evidence="3">The sequence shown here is derived from an EMBL/GenBank/DDBJ whole genome shotgun (WGS) entry which is preliminary data.</text>
</comment>
<feature type="transmembrane region" description="Helical" evidence="2">
    <location>
        <begin position="30"/>
        <end position="46"/>
    </location>
</feature>
<dbReference type="OrthoDB" id="4941928at2"/>
<feature type="transmembrane region" description="Helical" evidence="2">
    <location>
        <begin position="52"/>
        <end position="75"/>
    </location>
</feature>
<sequence>MNSPTDPGSGQPGRQPGAPASKKSPQLTHTLFRLFVVAVLGSFFVFQLDVNYLWLTALLTAAAFALGIVLLVRAVKYKESRLVLFGTISGLVVSAVMLLVILASTLFFTQIRDYQHCVRQALTEQSTSACRTQLQNAMPTQFR</sequence>
<dbReference type="AlphaFoldDB" id="A0A495EQT3"/>
<dbReference type="Proteomes" id="UP000276055">
    <property type="component" value="Unassembled WGS sequence"/>
</dbReference>
<keyword evidence="2" id="KW-1133">Transmembrane helix</keyword>
<name>A0A495EQT3_9MICC</name>
<keyword evidence="2" id="KW-0472">Membrane</keyword>
<dbReference type="RefSeq" id="WP_120953410.1">
    <property type="nucleotide sequence ID" value="NZ_RBIR01000004.1"/>
</dbReference>
<proteinExistence type="predicted"/>
<evidence type="ECO:0000256" key="1">
    <source>
        <dbReference type="SAM" id="MobiDB-lite"/>
    </source>
</evidence>
<keyword evidence="2" id="KW-0812">Transmembrane</keyword>
<protein>
    <submittedName>
        <fullName evidence="3">Uncharacterized protein</fullName>
    </submittedName>
</protein>
<accession>A0A495EQT3</accession>
<feature type="transmembrane region" description="Helical" evidence="2">
    <location>
        <begin position="82"/>
        <end position="108"/>
    </location>
</feature>
<evidence type="ECO:0000313" key="3">
    <source>
        <dbReference type="EMBL" id="RKR19355.1"/>
    </source>
</evidence>
<dbReference type="EMBL" id="RBIR01000004">
    <property type="protein sequence ID" value="RKR19355.1"/>
    <property type="molecule type" value="Genomic_DNA"/>
</dbReference>
<evidence type="ECO:0000313" key="4">
    <source>
        <dbReference type="Proteomes" id="UP000276055"/>
    </source>
</evidence>
<gene>
    <name evidence="3" type="ORF">C8D78_2100</name>
</gene>